<feature type="compositionally biased region" description="Acidic residues" evidence="3">
    <location>
        <begin position="473"/>
        <end position="487"/>
    </location>
</feature>
<keyword evidence="2" id="KW-0147">Chitin-binding</keyword>
<dbReference type="EC" id="3.2.1.14" evidence="1"/>
<proteinExistence type="predicted"/>
<dbReference type="SUPFAM" id="SSF51445">
    <property type="entry name" value="(Trans)glycosidases"/>
    <property type="match status" value="1"/>
</dbReference>
<dbReference type="InterPro" id="IPR017853">
    <property type="entry name" value="GH"/>
</dbReference>
<dbReference type="InterPro" id="IPR001223">
    <property type="entry name" value="Glyco_hydro18_cat"/>
</dbReference>
<dbReference type="PANTHER" id="PTHR11177:SF337">
    <property type="entry name" value="CHITINASE"/>
    <property type="match status" value="1"/>
</dbReference>
<dbReference type="Proteomes" id="UP001521785">
    <property type="component" value="Unassembled WGS sequence"/>
</dbReference>
<feature type="region of interest" description="Disordered" evidence="3">
    <location>
        <begin position="460"/>
        <end position="508"/>
    </location>
</feature>
<dbReference type="Gene3D" id="3.20.20.80">
    <property type="entry name" value="Glycosidases"/>
    <property type="match status" value="2"/>
</dbReference>
<sequence length="508" mass="54082">MRITSGSIGALLLAAVQARFVMYSDEWHPTRPTKAADRGAIDHVVVAFAMANNTAAFQSKTPLSTWRSEFPNSKIMIAVGGWGDTIGFSQAAKDDASIQKFGTDIASLLETTGADGVETDIDWEYPGGNGADYKETPNSAKTYEIAAFPKVLAAIRKAIGKNKLLSIAVPGKKIDMIAYTEETGPLIWPSVDYINLMAYDLMNRRDNVTAHHTSVEGATEVVKNYLAIGAPPSKMNLGFAFYAKYFQTASSGSSNALGIPIVPAEDPITGKDTLTSGAWTFEPAHMNPVDNASLTISQDGTCGPDKGTKCASACCSQYGNCGMTKEHCNGACQHAFGVGCTDPDIAGSWQLAAAGGIPDEEAGGQYFLDNANGLFWTWDTPEFISQKFSKIVRKYKIGGAMAWSLGEDSADWSHIKTISDELAKSGPYSGDGDDAVESAAAPVEAEVTPLPTTLEVQVAKPTKSAPAIVNVDGGDDAEDADDDDDWEWVYTDENGNEIPDTDDGGDER</sequence>
<evidence type="ECO:0000256" key="1">
    <source>
        <dbReference type="ARBA" id="ARBA00012729"/>
    </source>
</evidence>
<evidence type="ECO:0000256" key="3">
    <source>
        <dbReference type="SAM" id="MobiDB-lite"/>
    </source>
</evidence>
<evidence type="ECO:0000313" key="6">
    <source>
        <dbReference type="EMBL" id="KAL1604967.1"/>
    </source>
</evidence>
<evidence type="ECO:0000313" key="7">
    <source>
        <dbReference type="Proteomes" id="UP001521785"/>
    </source>
</evidence>
<keyword evidence="7" id="KW-1185">Reference proteome</keyword>
<comment type="caution">
    <text evidence="6">The sequence shown here is derived from an EMBL/GenBank/DDBJ whole genome shotgun (WGS) entry which is preliminary data.</text>
</comment>
<name>A0ABR3RKP5_9PLEO</name>
<dbReference type="Gene3D" id="3.30.60.10">
    <property type="entry name" value="Endochitinase-like"/>
    <property type="match status" value="1"/>
</dbReference>
<organism evidence="6 7">
    <name type="scientific">Paraconiothyrium brasiliense</name>
    <dbReference type="NCBI Taxonomy" id="300254"/>
    <lineage>
        <taxon>Eukaryota</taxon>
        <taxon>Fungi</taxon>
        <taxon>Dikarya</taxon>
        <taxon>Ascomycota</taxon>
        <taxon>Pezizomycotina</taxon>
        <taxon>Dothideomycetes</taxon>
        <taxon>Pleosporomycetidae</taxon>
        <taxon>Pleosporales</taxon>
        <taxon>Massarineae</taxon>
        <taxon>Didymosphaeriaceae</taxon>
        <taxon>Paraconiothyrium</taxon>
    </lineage>
</organism>
<protein>
    <recommendedName>
        <fullName evidence="1">chitinase</fullName>
        <ecNumber evidence="1">3.2.1.14</ecNumber>
    </recommendedName>
</protein>
<feature type="domain" description="GH18" evidence="5">
    <location>
        <begin position="18"/>
        <end position="425"/>
    </location>
</feature>
<evidence type="ECO:0000259" key="5">
    <source>
        <dbReference type="PROSITE" id="PS51910"/>
    </source>
</evidence>
<feature type="signal peptide" evidence="4">
    <location>
        <begin position="1"/>
        <end position="18"/>
    </location>
</feature>
<dbReference type="PANTHER" id="PTHR11177">
    <property type="entry name" value="CHITINASE"/>
    <property type="match status" value="1"/>
</dbReference>
<dbReference type="Pfam" id="PF00704">
    <property type="entry name" value="Glyco_hydro_18"/>
    <property type="match status" value="1"/>
</dbReference>
<dbReference type="EMBL" id="JAKJXO020000005">
    <property type="protein sequence ID" value="KAL1604967.1"/>
    <property type="molecule type" value="Genomic_DNA"/>
</dbReference>
<gene>
    <name evidence="6" type="ORF">SLS60_004508</name>
</gene>
<evidence type="ECO:0000256" key="4">
    <source>
        <dbReference type="SAM" id="SignalP"/>
    </source>
</evidence>
<dbReference type="InterPro" id="IPR036861">
    <property type="entry name" value="Endochitinase-like_sf"/>
</dbReference>
<dbReference type="InterPro" id="IPR050314">
    <property type="entry name" value="Glycosyl_Hydrlase_18"/>
</dbReference>
<feature type="compositionally biased region" description="Acidic residues" evidence="3">
    <location>
        <begin position="499"/>
        <end position="508"/>
    </location>
</feature>
<reference evidence="6 7" key="1">
    <citation type="submission" date="2024-02" db="EMBL/GenBank/DDBJ databases">
        <title>De novo assembly and annotation of 12 fungi associated with fruit tree decline syndrome in Ontario, Canada.</title>
        <authorList>
            <person name="Sulman M."/>
            <person name="Ellouze W."/>
            <person name="Ilyukhin E."/>
        </authorList>
    </citation>
    <scope>NUCLEOTIDE SEQUENCE [LARGE SCALE GENOMIC DNA]</scope>
    <source>
        <strain evidence="6 7">M42-189</strain>
    </source>
</reference>
<keyword evidence="4" id="KW-0732">Signal</keyword>
<feature type="chain" id="PRO_5046421099" description="chitinase" evidence="4">
    <location>
        <begin position="19"/>
        <end position="508"/>
    </location>
</feature>
<dbReference type="InterPro" id="IPR011583">
    <property type="entry name" value="Chitinase_II/V-like_cat"/>
</dbReference>
<dbReference type="PROSITE" id="PS51910">
    <property type="entry name" value="GH18_2"/>
    <property type="match status" value="1"/>
</dbReference>
<dbReference type="SMART" id="SM00636">
    <property type="entry name" value="Glyco_18"/>
    <property type="match status" value="1"/>
</dbReference>
<dbReference type="CDD" id="cd11618">
    <property type="entry name" value="ChtBD1_1"/>
    <property type="match status" value="1"/>
</dbReference>
<evidence type="ECO:0000256" key="2">
    <source>
        <dbReference type="ARBA" id="ARBA00022669"/>
    </source>
</evidence>
<accession>A0ABR3RKP5</accession>
<dbReference type="SUPFAM" id="SSF57016">
    <property type="entry name" value="Plant lectins/antimicrobial peptides"/>
    <property type="match status" value="1"/>
</dbReference>